<accession>A0A0K1Y4Z8</accession>
<gene>
    <name evidence="1" type="ORF">JD18_188</name>
</gene>
<dbReference type="KEGG" id="vg:26518603"/>
<protein>
    <submittedName>
        <fullName evidence="1">Uncharacterized protein</fullName>
    </submittedName>
</protein>
<evidence type="ECO:0000313" key="2">
    <source>
        <dbReference type="Proteomes" id="UP000204179"/>
    </source>
</evidence>
<proteinExistence type="predicted"/>
<evidence type="ECO:0000313" key="1">
    <source>
        <dbReference type="EMBL" id="AKY02059.1"/>
    </source>
</evidence>
<keyword evidence="2" id="KW-1185">Reference proteome</keyword>
<reference evidence="1 2" key="1">
    <citation type="submission" date="2015-07" db="EMBL/GenBank/DDBJ databases">
        <title>Isolation and characterization of JD18-a novel lytic bacteriophage for Klebsiella pneumoniae.</title>
        <authorList>
            <person name="Fan J."/>
            <person name="Zhang X."/>
            <person name="Guo X."/>
            <person name="He P."/>
            <person name="Zhang Y."/>
        </authorList>
    </citation>
    <scope>NUCLEOTIDE SEQUENCE [LARGE SCALE GENOMIC DNA]</scope>
</reference>
<dbReference type="Proteomes" id="UP000204179">
    <property type="component" value="Segment"/>
</dbReference>
<dbReference type="GeneID" id="26518603"/>
<name>A0A0K1Y4Z8_9CAUD</name>
<sequence>MKHVFRFNGIEWSADVKDAEKFNEEVLIMLEGFNEGTPTVLIQDIFRKPTEPSFVEAVLNGKAEGIIPVKVVWTTKEMKLLRTEPGFIGCIA</sequence>
<dbReference type="EMBL" id="KT239446">
    <property type="protein sequence ID" value="AKY02059.1"/>
    <property type="molecule type" value="Genomic_DNA"/>
</dbReference>
<organism evidence="1 2">
    <name type="scientific">Klebsiella phage JD18</name>
    <dbReference type="NCBI Taxonomy" id="1698360"/>
    <lineage>
        <taxon>Viruses</taxon>
        <taxon>Duplodnaviria</taxon>
        <taxon>Heunggongvirae</taxon>
        <taxon>Uroviricota</taxon>
        <taxon>Caudoviricetes</taxon>
        <taxon>Pantevenvirales</taxon>
        <taxon>Straboviridae</taxon>
        <taxon>Tevenvirinae</taxon>
        <taxon>Jiaodavirus</taxon>
        <taxon>Jiaodavirus jd18</taxon>
    </lineage>
</organism>
<dbReference type="RefSeq" id="YP_009190769.1">
    <property type="nucleotide sequence ID" value="NC_028686.1"/>
</dbReference>